<dbReference type="AlphaFoldDB" id="A0A0P9BER2"/>
<accession>A0A0P9BER2</accession>
<evidence type="ECO:0000256" key="1">
    <source>
        <dbReference type="SAM" id="MobiDB-lite"/>
    </source>
</evidence>
<dbReference type="EMBL" id="LJXB01000053">
    <property type="protein sequence ID" value="KPU61527.1"/>
    <property type="molecule type" value="Genomic_DNA"/>
</dbReference>
<proteinExistence type="predicted"/>
<gene>
    <name evidence="2" type="ORF">AN403_5486</name>
</gene>
<comment type="caution">
    <text evidence="2">The sequence shown here is derived from an EMBL/GenBank/DDBJ whole genome shotgun (WGS) entry which is preliminary data.</text>
</comment>
<evidence type="ECO:0000313" key="3">
    <source>
        <dbReference type="Proteomes" id="UP000050349"/>
    </source>
</evidence>
<sequence length="63" mass="6329">MPPAVAAITRLMPGARGLSINANPATANAIIRTAQANPTSGSMPLKLSPGTPSMLAGSRMPCQ</sequence>
<evidence type="ECO:0000313" key="2">
    <source>
        <dbReference type="EMBL" id="KPU61527.1"/>
    </source>
</evidence>
<organism evidence="2 3">
    <name type="scientific">Pseudomonas fluorescens</name>
    <dbReference type="NCBI Taxonomy" id="294"/>
    <lineage>
        <taxon>Bacteria</taxon>
        <taxon>Pseudomonadati</taxon>
        <taxon>Pseudomonadota</taxon>
        <taxon>Gammaproteobacteria</taxon>
        <taxon>Pseudomonadales</taxon>
        <taxon>Pseudomonadaceae</taxon>
        <taxon>Pseudomonas</taxon>
    </lineage>
</organism>
<reference evidence="2 3" key="1">
    <citation type="submission" date="2015-09" db="EMBL/GenBank/DDBJ databases">
        <authorList>
            <person name="Jackson K.R."/>
            <person name="Lunt B.L."/>
            <person name="Fisher J.N.B."/>
            <person name="Gardner A.V."/>
            <person name="Bailey M.E."/>
            <person name="Deus L.M."/>
            <person name="Earl A.S."/>
            <person name="Gibby P.D."/>
            <person name="Hartmann K.A."/>
            <person name="Liu J.E."/>
            <person name="Manci A.M."/>
            <person name="Nielsen D.A."/>
            <person name="Solomon M.B."/>
            <person name="Breakwell D.P."/>
            <person name="Burnett S.H."/>
            <person name="Grose J.H."/>
        </authorList>
    </citation>
    <scope>NUCLEOTIDE SEQUENCE [LARGE SCALE GENOMIC DNA]</scope>
    <source>
        <strain evidence="2 3">S613</strain>
    </source>
</reference>
<name>A0A0P9BER2_PSEFL</name>
<dbReference type="Proteomes" id="UP000050349">
    <property type="component" value="Unassembled WGS sequence"/>
</dbReference>
<protein>
    <submittedName>
        <fullName evidence="2">Uncharacterized protein</fullName>
    </submittedName>
</protein>
<feature type="region of interest" description="Disordered" evidence="1">
    <location>
        <begin position="37"/>
        <end position="63"/>
    </location>
</feature>